<gene>
    <name evidence="1" type="ORF">F4820DRAFT_194345</name>
</gene>
<evidence type="ECO:0000313" key="2">
    <source>
        <dbReference type="Proteomes" id="UP001497700"/>
    </source>
</evidence>
<reference evidence="1 2" key="1">
    <citation type="journal article" date="2022" name="New Phytol.">
        <title>Ecological generalism drives hyperdiversity of secondary metabolite gene clusters in xylarialean endophytes.</title>
        <authorList>
            <person name="Franco M.E.E."/>
            <person name="Wisecaver J.H."/>
            <person name="Arnold A.E."/>
            <person name="Ju Y.M."/>
            <person name="Slot J.C."/>
            <person name="Ahrendt S."/>
            <person name="Moore L.P."/>
            <person name="Eastman K.E."/>
            <person name="Scott K."/>
            <person name="Konkel Z."/>
            <person name="Mondo S.J."/>
            <person name="Kuo A."/>
            <person name="Hayes R.D."/>
            <person name="Haridas S."/>
            <person name="Andreopoulos B."/>
            <person name="Riley R."/>
            <person name="LaButti K."/>
            <person name="Pangilinan J."/>
            <person name="Lipzen A."/>
            <person name="Amirebrahimi M."/>
            <person name="Yan J."/>
            <person name="Adam C."/>
            <person name="Keymanesh K."/>
            <person name="Ng V."/>
            <person name="Louie K."/>
            <person name="Northen T."/>
            <person name="Drula E."/>
            <person name="Henrissat B."/>
            <person name="Hsieh H.M."/>
            <person name="Youens-Clark K."/>
            <person name="Lutzoni F."/>
            <person name="Miadlikowska J."/>
            <person name="Eastwood D.C."/>
            <person name="Hamelin R.C."/>
            <person name="Grigoriev I.V."/>
            <person name="U'Ren J.M."/>
        </authorList>
    </citation>
    <scope>NUCLEOTIDE SEQUENCE [LARGE SCALE GENOMIC DNA]</scope>
    <source>
        <strain evidence="1 2">CBS 119005</strain>
    </source>
</reference>
<dbReference type="EMBL" id="MU393674">
    <property type="protein sequence ID" value="KAI4858914.1"/>
    <property type="molecule type" value="Genomic_DNA"/>
</dbReference>
<keyword evidence="2" id="KW-1185">Reference proteome</keyword>
<sequence>MEPGTILSIVQLSGSILSLGSKVAKEFLGNDKVRDKLTDLNVRVRTFYEFVDDIIQKTPDASSQLEYPGASSIIKTLNECKRFLEQYDRTLSPGRSFGGATQRAWLVVGPDGSKLEDFNSKIDRHYLELQHWTLRSLQREIRSISTTTLASTVATSSNETHRIPYTPDLSPRAELGSFAELPTTQALTPSRIDRSPELRARSRRHSLDSIPELPSPLANMTQPLPTGARRQQPRTHSGPVIALFGTSGRDSAVSLSSALGGSDANAGLGSRLYLPTQPAQSRGPGHPVSLHIGSRTYQFNSNNYKVADLDGVRVVDWVNTGSQIHIRHFVSPDLRCRILYTIPNDAKSQAFFLPRHLKHRFEITSSGVMESCLEKIVYQFDHKPDRETFQRRLRGREYLTMVQATKIHSTLERDIARIVHLKVWRRDGQDEEPTFSFAAHQSGQESHHVEYKIRWFKKTPELRGENKLILRLYSVDSDLDYGPPPDEPRRKSSSTLKAITRRMSGDFSQASPSHSNSRLRSSSTGPPALVLYDSKGKEAPAEVRSQGDLEFEFANPELRKTFVNACSEAHRPASEAARRSSTPSPVSQPQQHTPTLGPNQPGPHELMGAPVFQIPPPSLTAPPPLFEEVRFNNTESLFAPPRGGGC</sequence>
<name>A0ACB9YJ21_9PEZI</name>
<dbReference type="Proteomes" id="UP001497700">
    <property type="component" value="Unassembled WGS sequence"/>
</dbReference>
<proteinExistence type="predicted"/>
<protein>
    <submittedName>
        <fullName evidence="1">Uncharacterized protein</fullName>
    </submittedName>
</protein>
<organism evidence="1 2">
    <name type="scientific">Hypoxylon rubiginosum</name>
    <dbReference type="NCBI Taxonomy" id="110542"/>
    <lineage>
        <taxon>Eukaryota</taxon>
        <taxon>Fungi</taxon>
        <taxon>Dikarya</taxon>
        <taxon>Ascomycota</taxon>
        <taxon>Pezizomycotina</taxon>
        <taxon>Sordariomycetes</taxon>
        <taxon>Xylariomycetidae</taxon>
        <taxon>Xylariales</taxon>
        <taxon>Hypoxylaceae</taxon>
        <taxon>Hypoxylon</taxon>
    </lineage>
</organism>
<accession>A0ACB9YJ21</accession>
<evidence type="ECO:0000313" key="1">
    <source>
        <dbReference type="EMBL" id="KAI4858914.1"/>
    </source>
</evidence>
<comment type="caution">
    <text evidence="1">The sequence shown here is derived from an EMBL/GenBank/DDBJ whole genome shotgun (WGS) entry which is preliminary data.</text>
</comment>